<dbReference type="AlphaFoldDB" id="A0A218Z119"/>
<comment type="caution">
    <text evidence="1">The sequence shown here is derived from an EMBL/GenBank/DDBJ whole genome shotgun (WGS) entry which is preliminary data.</text>
</comment>
<gene>
    <name evidence="1" type="ORF">B2J93_7304</name>
</gene>
<name>A0A218Z119_9HELO</name>
<protein>
    <submittedName>
        <fullName evidence="1">Uncharacterized protein</fullName>
    </submittedName>
</protein>
<sequence>MGLYYGKHFGGRRAGVHITADKHGLHKPVFRFRFCGLNCFR</sequence>
<dbReference type="Proteomes" id="UP000242519">
    <property type="component" value="Unassembled WGS sequence"/>
</dbReference>
<reference evidence="1 2" key="1">
    <citation type="submission" date="2017-04" db="EMBL/GenBank/DDBJ databases">
        <title>Draft genome sequence of Marssonina coronaria NL1: causal agent of apple blotch.</title>
        <authorList>
            <person name="Cheng Q."/>
        </authorList>
    </citation>
    <scope>NUCLEOTIDE SEQUENCE [LARGE SCALE GENOMIC DNA]</scope>
    <source>
        <strain evidence="1 2">NL1</strain>
    </source>
</reference>
<dbReference type="EMBL" id="MZNU01000280">
    <property type="protein sequence ID" value="OWP01320.1"/>
    <property type="molecule type" value="Genomic_DNA"/>
</dbReference>
<evidence type="ECO:0000313" key="2">
    <source>
        <dbReference type="Proteomes" id="UP000242519"/>
    </source>
</evidence>
<evidence type="ECO:0000313" key="1">
    <source>
        <dbReference type="EMBL" id="OWP01320.1"/>
    </source>
</evidence>
<accession>A0A218Z119</accession>
<dbReference type="InParanoid" id="A0A218Z119"/>
<proteinExistence type="predicted"/>
<organism evidence="1 2">
    <name type="scientific">Diplocarpon coronariae</name>
    <dbReference type="NCBI Taxonomy" id="2795749"/>
    <lineage>
        <taxon>Eukaryota</taxon>
        <taxon>Fungi</taxon>
        <taxon>Dikarya</taxon>
        <taxon>Ascomycota</taxon>
        <taxon>Pezizomycotina</taxon>
        <taxon>Leotiomycetes</taxon>
        <taxon>Helotiales</taxon>
        <taxon>Drepanopezizaceae</taxon>
        <taxon>Diplocarpon</taxon>
    </lineage>
</organism>
<dbReference type="OrthoDB" id="4774177at2759"/>
<keyword evidence="2" id="KW-1185">Reference proteome</keyword>